<accession>A0A2A9NA92</accession>
<organism evidence="2 3">
    <name type="scientific">Amanita thiersii Skay4041</name>
    <dbReference type="NCBI Taxonomy" id="703135"/>
    <lineage>
        <taxon>Eukaryota</taxon>
        <taxon>Fungi</taxon>
        <taxon>Dikarya</taxon>
        <taxon>Basidiomycota</taxon>
        <taxon>Agaricomycotina</taxon>
        <taxon>Agaricomycetes</taxon>
        <taxon>Agaricomycetidae</taxon>
        <taxon>Agaricales</taxon>
        <taxon>Pluteineae</taxon>
        <taxon>Amanitaceae</taxon>
        <taxon>Amanita</taxon>
    </lineage>
</organism>
<dbReference type="Proteomes" id="UP000242287">
    <property type="component" value="Unassembled WGS sequence"/>
</dbReference>
<sequence>MSPKANADRRLLDDMCDQVFACLNSGEVMRFIELLAAKSQYMLQKQSHVPVTLKPSQFVYITPLLNKREEHRIQSTELRDFAISQAAAYTRDMYASIAEQTIEFQQLIPHLTSAEEVEYGRALYAASAEISQRAKDDFNTCFRERKEAMKRQLQVEMEHKWRSNGGSAGDGTSDGEVTKAMPSTIGDTVPRERRQVSLQVASTVTDKNKKEVSPHQLEAEDNRKHKPDPNPDPRPNPIDGVQKRVIEEYSRLEASITPSPPPASRFMPKKFKVYIDASDNSFKIQET</sequence>
<gene>
    <name evidence="2" type="ORF">AMATHDRAFT_49924</name>
</gene>
<proteinExistence type="predicted"/>
<evidence type="ECO:0000256" key="1">
    <source>
        <dbReference type="SAM" id="MobiDB-lite"/>
    </source>
</evidence>
<reference evidence="2 3" key="1">
    <citation type="submission" date="2014-02" db="EMBL/GenBank/DDBJ databases">
        <title>Transposable element dynamics among asymbiotic and ectomycorrhizal Amanita fungi.</title>
        <authorList>
            <consortium name="DOE Joint Genome Institute"/>
            <person name="Hess J."/>
            <person name="Skrede I."/>
            <person name="Wolfe B."/>
            <person name="LaButti K."/>
            <person name="Ohm R.A."/>
            <person name="Grigoriev I.V."/>
            <person name="Pringle A."/>
        </authorList>
    </citation>
    <scope>NUCLEOTIDE SEQUENCE [LARGE SCALE GENOMIC DNA]</scope>
    <source>
        <strain evidence="2 3">SKay4041</strain>
    </source>
</reference>
<evidence type="ECO:0000313" key="3">
    <source>
        <dbReference type="Proteomes" id="UP000242287"/>
    </source>
</evidence>
<dbReference type="AlphaFoldDB" id="A0A2A9NA92"/>
<feature type="region of interest" description="Disordered" evidence="1">
    <location>
        <begin position="157"/>
        <end position="243"/>
    </location>
</feature>
<keyword evidence="3" id="KW-1185">Reference proteome</keyword>
<dbReference type="EMBL" id="KZ302084">
    <property type="protein sequence ID" value="PFH47935.1"/>
    <property type="molecule type" value="Genomic_DNA"/>
</dbReference>
<evidence type="ECO:0000313" key="2">
    <source>
        <dbReference type="EMBL" id="PFH47935.1"/>
    </source>
</evidence>
<protein>
    <submittedName>
        <fullName evidence="2">Uncharacterized protein</fullName>
    </submittedName>
</protein>
<feature type="compositionally biased region" description="Basic and acidic residues" evidence="1">
    <location>
        <begin position="206"/>
        <end position="231"/>
    </location>
</feature>
<name>A0A2A9NA92_9AGAR</name>
<feature type="compositionally biased region" description="Polar residues" evidence="1">
    <location>
        <begin position="196"/>
        <end position="205"/>
    </location>
</feature>